<dbReference type="InterPro" id="IPR003593">
    <property type="entry name" value="AAA+_ATPase"/>
</dbReference>
<dbReference type="InterPro" id="IPR012340">
    <property type="entry name" value="NA-bd_OB-fold"/>
</dbReference>
<dbReference type="EC" id="3.6.4.12" evidence="1"/>
<dbReference type="PRINTS" id="PR01657">
    <property type="entry name" value="MCMFAMILY"/>
</dbReference>
<dbReference type="AlphaFoldDB" id="A0ABD2QG95"/>
<dbReference type="InterPro" id="IPR031327">
    <property type="entry name" value="MCM"/>
</dbReference>
<dbReference type="EMBL" id="JBJKFK010000272">
    <property type="protein sequence ID" value="KAL3318217.1"/>
    <property type="molecule type" value="Genomic_DNA"/>
</dbReference>
<keyword evidence="4 9" id="KW-0378">Hydrolase</keyword>
<comment type="similarity">
    <text evidence="7">Belongs to the MCM family.</text>
</comment>
<evidence type="ECO:0000313" key="10">
    <source>
        <dbReference type="Proteomes" id="UP001626550"/>
    </source>
</evidence>
<evidence type="ECO:0000259" key="8">
    <source>
        <dbReference type="PROSITE" id="PS50051"/>
    </source>
</evidence>
<organism evidence="9 10">
    <name type="scientific">Cichlidogyrus casuarinus</name>
    <dbReference type="NCBI Taxonomy" id="1844966"/>
    <lineage>
        <taxon>Eukaryota</taxon>
        <taxon>Metazoa</taxon>
        <taxon>Spiralia</taxon>
        <taxon>Lophotrochozoa</taxon>
        <taxon>Platyhelminthes</taxon>
        <taxon>Monogenea</taxon>
        <taxon>Monopisthocotylea</taxon>
        <taxon>Dactylogyridea</taxon>
        <taxon>Ancyrocephalidae</taxon>
        <taxon>Cichlidogyrus</taxon>
    </lineage>
</organism>
<dbReference type="SMART" id="SM00382">
    <property type="entry name" value="AAA"/>
    <property type="match status" value="1"/>
</dbReference>
<feature type="domain" description="MCM C-terminal AAA(+) ATPase" evidence="8">
    <location>
        <begin position="310"/>
        <end position="498"/>
    </location>
</feature>
<keyword evidence="3 7" id="KW-0547">Nucleotide-binding</keyword>
<dbReference type="SUPFAM" id="SSF52540">
    <property type="entry name" value="P-loop containing nucleoside triphosphate hydrolases"/>
    <property type="match status" value="1"/>
</dbReference>
<evidence type="ECO:0000256" key="3">
    <source>
        <dbReference type="ARBA" id="ARBA00022741"/>
    </source>
</evidence>
<dbReference type="GO" id="GO:0005524">
    <property type="term" value="F:ATP binding"/>
    <property type="evidence" value="ECO:0007669"/>
    <property type="project" value="UniProtKB-KW"/>
</dbReference>
<protein>
    <recommendedName>
        <fullName evidence="1">DNA helicase</fullName>
        <ecNumber evidence="1">3.6.4.12</ecNumber>
    </recommendedName>
</protein>
<dbReference type="Pfam" id="PF00493">
    <property type="entry name" value="MCM"/>
    <property type="match status" value="1"/>
</dbReference>
<dbReference type="InterPro" id="IPR041562">
    <property type="entry name" value="MCM_lid"/>
</dbReference>
<accession>A0ABD2QG95</accession>
<evidence type="ECO:0000256" key="5">
    <source>
        <dbReference type="ARBA" id="ARBA00022840"/>
    </source>
</evidence>
<evidence type="ECO:0000256" key="4">
    <source>
        <dbReference type="ARBA" id="ARBA00022806"/>
    </source>
</evidence>
<keyword evidence="2" id="KW-0235">DNA replication</keyword>
<dbReference type="Pfam" id="PF17855">
    <property type="entry name" value="MCM_lid"/>
    <property type="match status" value="1"/>
</dbReference>
<dbReference type="GO" id="GO:0003678">
    <property type="term" value="F:DNA helicase activity"/>
    <property type="evidence" value="ECO:0007669"/>
    <property type="project" value="UniProtKB-EC"/>
</dbReference>
<dbReference type="PROSITE" id="PS50051">
    <property type="entry name" value="MCM_2"/>
    <property type="match status" value="1"/>
</dbReference>
<name>A0ABD2QG95_9PLAT</name>
<dbReference type="GO" id="GO:0005634">
    <property type="term" value="C:nucleus"/>
    <property type="evidence" value="ECO:0007669"/>
    <property type="project" value="UniProtKB-SubCell"/>
</dbReference>
<dbReference type="InterPro" id="IPR027417">
    <property type="entry name" value="P-loop_NTPase"/>
</dbReference>
<dbReference type="PANTHER" id="PTHR11630">
    <property type="entry name" value="DNA REPLICATION LICENSING FACTOR MCM FAMILY MEMBER"/>
    <property type="match status" value="1"/>
</dbReference>
<keyword evidence="6 7" id="KW-0238">DNA-binding</keyword>
<dbReference type="Gene3D" id="3.40.50.300">
    <property type="entry name" value="P-loop containing nucleotide triphosphate hydrolases"/>
    <property type="match status" value="1"/>
</dbReference>
<dbReference type="Proteomes" id="UP001626550">
    <property type="component" value="Unassembled WGS sequence"/>
</dbReference>
<evidence type="ECO:0000313" key="9">
    <source>
        <dbReference type="EMBL" id="KAL3318217.1"/>
    </source>
</evidence>
<dbReference type="GO" id="GO:0016787">
    <property type="term" value="F:hydrolase activity"/>
    <property type="evidence" value="ECO:0007669"/>
    <property type="project" value="UniProtKB-KW"/>
</dbReference>
<reference evidence="9 10" key="1">
    <citation type="submission" date="2024-11" db="EMBL/GenBank/DDBJ databases">
        <title>Adaptive evolution of stress response genes in parasites aligns with host niche diversity.</title>
        <authorList>
            <person name="Hahn C."/>
            <person name="Resl P."/>
        </authorList>
    </citation>
    <scope>NUCLEOTIDE SEQUENCE [LARGE SCALE GENOMIC DNA]</scope>
    <source>
        <strain evidence="9">EGGRZ-B1_66</strain>
        <tissue evidence="9">Body</tissue>
    </source>
</reference>
<keyword evidence="5 7" id="KW-0067">ATP-binding</keyword>
<dbReference type="Gene3D" id="2.40.50.140">
    <property type="entry name" value="Nucleic acid-binding proteins"/>
    <property type="match status" value="1"/>
</dbReference>
<dbReference type="PROSITE" id="PS00847">
    <property type="entry name" value="MCM_1"/>
    <property type="match status" value="1"/>
</dbReference>
<dbReference type="GO" id="GO:0003677">
    <property type="term" value="F:DNA binding"/>
    <property type="evidence" value="ECO:0007669"/>
    <property type="project" value="UniProtKB-KW"/>
</dbReference>
<dbReference type="PANTHER" id="PTHR11630:SF48">
    <property type="entry name" value="DNA HELICASE MCM9"/>
    <property type="match status" value="1"/>
</dbReference>
<dbReference type="InterPro" id="IPR018525">
    <property type="entry name" value="MCM_CS"/>
</dbReference>
<dbReference type="InterPro" id="IPR033762">
    <property type="entry name" value="MCM_OB"/>
</dbReference>
<proteinExistence type="inferred from homology"/>
<sequence>MELSDSDIPSVIIEFVKVEENKSTLSSSLKRFLSDKYHEELLKIKESKETAVFLLNYSKFTETSKDPMLYDMLLHYVPEYMLELLSSTSKEALLEICSKANPKALIVRLTDLPHHTEIQRTSIPSNSDADRMIAFRCNIIRAGPVQVIRAHKNFYCPTCNFVFPARSNFHMFNSIVPPLSCPNPTQICSNTCFKEPEDSSMAVRNYQELRVSEQIHCLTVGVMPRTILVCLEDDLVDSAQPGDDIIVHGIVCRRWHPPKVGQPCQIDIVIRANYIENLTRSHGMNSSKVMPDTIEEFRQYWKNSKNALEARNHLVANIFPSLCGLYLPKLALALLLAGAPASNSDILRRGCSHLLLIGDPGVAKSVLLRSVVAISNKAVMTSATESTAAGLTAAAIRDGGNWALEAGALVLADTGICAIDEFTQLNSNENAAVHEAMEQQTITISKAGLHARLNARCSVVAAANPPSRVNSESGLGIKAPLLSRFDLIFRLQDPTKQEEWDGKVADFVLGEEVEKETECDRSSWTRVRLKQYFSWIRSEFEPVMTDECSTLLQTYYCWLRGKNSLVLNSFGRLTPRLLESLTRLTLSHARLMARNQCLLMDAVTAVMLMDASMQSLESTGDDGDENLNINQFLVLNDFPDKPQTDLDNATKCLFEKLQIMESEDACFRIELTVPIENESDSREKDEESKENKVAIEENKKEVDLFDFESAFHDLDEALL</sequence>
<keyword evidence="10" id="KW-1185">Reference proteome</keyword>
<evidence type="ECO:0000256" key="2">
    <source>
        <dbReference type="ARBA" id="ARBA00022705"/>
    </source>
</evidence>
<gene>
    <name evidence="9" type="primary">MCM9</name>
    <name evidence="9" type="ORF">Ciccas_003127</name>
</gene>
<dbReference type="GO" id="GO:0006281">
    <property type="term" value="P:DNA repair"/>
    <property type="evidence" value="ECO:0007669"/>
    <property type="project" value="UniProtKB-KW"/>
</dbReference>
<dbReference type="SUPFAM" id="SSF50249">
    <property type="entry name" value="Nucleic acid-binding proteins"/>
    <property type="match status" value="1"/>
</dbReference>
<keyword evidence="4 9" id="KW-0347">Helicase</keyword>
<evidence type="ECO:0000256" key="6">
    <source>
        <dbReference type="ARBA" id="ARBA00023125"/>
    </source>
</evidence>
<dbReference type="SMART" id="SM00350">
    <property type="entry name" value="MCM"/>
    <property type="match status" value="1"/>
</dbReference>
<comment type="caution">
    <text evidence="9">The sequence shown here is derived from an EMBL/GenBank/DDBJ whole genome shotgun (WGS) entry which is preliminary data.</text>
</comment>
<evidence type="ECO:0000256" key="7">
    <source>
        <dbReference type="RuleBase" id="RU004070"/>
    </source>
</evidence>
<dbReference type="Pfam" id="PF17207">
    <property type="entry name" value="MCM_OB"/>
    <property type="match status" value="1"/>
</dbReference>
<evidence type="ECO:0000256" key="1">
    <source>
        <dbReference type="ARBA" id="ARBA00012551"/>
    </source>
</evidence>
<dbReference type="InterPro" id="IPR001208">
    <property type="entry name" value="MCM_dom"/>
</dbReference>